<dbReference type="InterPro" id="IPR002347">
    <property type="entry name" value="SDR_fam"/>
</dbReference>
<evidence type="ECO:0000256" key="1">
    <source>
        <dbReference type="RuleBase" id="RU000363"/>
    </source>
</evidence>
<gene>
    <name evidence="2" type="ORF">JS756_02105</name>
</gene>
<comment type="similarity">
    <text evidence="1">Belongs to the short-chain dehydrogenases/reductases (SDR) family.</text>
</comment>
<protein>
    <submittedName>
        <fullName evidence="2">SDR family oxidoreductase</fullName>
    </submittedName>
</protein>
<dbReference type="EMBL" id="JAFFZS010000001">
    <property type="protein sequence ID" value="MBN0042928.1"/>
    <property type="molecule type" value="Genomic_DNA"/>
</dbReference>
<dbReference type="InterPro" id="IPR036291">
    <property type="entry name" value="NAD(P)-bd_dom_sf"/>
</dbReference>
<dbReference type="PRINTS" id="PR00080">
    <property type="entry name" value="SDRFAMILY"/>
</dbReference>
<dbReference type="RefSeq" id="WP_205381138.1">
    <property type="nucleotide sequence ID" value="NZ_JAFFZS010000001.1"/>
</dbReference>
<sequence length="297" mass="31735">MSTSPVPTSPAGRAVLITGASSGLGEACALHMSRVGFHALAGVRRPEDGERLRAAATGRLTPVIIDVTDEKSVLAAVHEVTELIGDAGLWGLVNNAGIAVTAPLECVPAEQMRRQLDINVIGHVQVIQGFLPLLRAGAGRIVNVSSGLGNVALPYLGAYAASQFAKEALSDALRRELAPQRIPVVVIQPGAVLTPLWSKMSDTGHQVLMGAPEPVQELYRRPFLGFMEANETSARSSRTTPDDVARVIFRALVAKRPRTRYTIGRDATGSRVLSRLLPDRALDRIFGGTSVWTNLRN</sequence>
<dbReference type="PANTHER" id="PTHR43313:SF1">
    <property type="entry name" value="3BETA-HYDROXYSTEROID DEHYDROGENASE DHS-16"/>
    <property type="match status" value="1"/>
</dbReference>
<proteinExistence type="inferred from homology"/>
<evidence type="ECO:0000313" key="3">
    <source>
        <dbReference type="Proteomes" id="UP000788262"/>
    </source>
</evidence>
<keyword evidence="3" id="KW-1185">Reference proteome</keyword>
<comment type="caution">
    <text evidence="2">The sequence shown here is derived from an EMBL/GenBank/DDBJ whole genome shotgun (WGS) entry which is preliminary data.</text>
</comment>
<dbReference type="PANTHER" id="PTHR43313">
    <property type="entry name" value="SHORT-CHAIN DEHYDROGENASE/REDUCTASE FAMILY 9C"/>
    <property type="match status" value="1"/>
</dbReference>
<accession>A0ABS2VIL6</accession>
<dbReference type="PRINTS" id="PR00081">
    <property type="entry name" value="GDHRDH"/>
</dbReference>
<dbReference type="CDD" id="cd05374">
    <property type="entry name" value="17beta-HSD-like_SDR_c"/>
    <property type="match status" value="1"/>
</dbReference>
<dbReference type="Proteomes" id="UP000788262">
    <property type="component" value="Unassembled WGS sequence"/>
</dbReference>
<dbReference type="Gene3D" id="3.40.50.720">
    <property type="entry name" value="NAD(P)-binding Rossmann-like Domain"/>
    <property type="match status" value="1"/>
</dbReference>
<evidence type="ECO:0000313" key="2">
    <source>
        <dbReference type="EMBL" id="MBN0042928.1"/>
    </source>
</evidence>
<dbReference type="Pfam" id="PF00106">
    <property type="entry name" value="adh_short"/>
    <property type="match status" value="1"/>
</dbReference>
<reference evidence="2 3" key="1">
    <citation type="submission" date="2021-02" db="EMBL/GenBank/DDBJ databases">
        <title>Whole genome sequencing of Streptomyces actuosus VRA1.</title>
        <authorList>
            <person name="Sen G."/>
            <person name="Sen A."/>
        </authorList>
    </citation>
    <scope>NUCLEOTIDE SEQUENCE [LARGE SCALE GENOMIC DNA]</scope>
    <source>
        <strain evidence="2 3">VRA1</strain>
    </source>
</reference>
<dbReference type="SUPFAM" id="SSF51735">
    <property type="entry name" value="NAD(P)-binding Rossmann-fold domains"/>
    <property type="match status" value="1"/>
</dbReference>
<name>A0ABS2VIL6_STRAS</name>
<organism evidence="2 3">
    <name type="scientific">Streptomyces actuosus</name>
    <dbReference type="NCBI Taxonomy" id="1885"/>
    <lineage>
        <taxon>Bacteria</taxon>
        <taxon>Bacillati</taxon>
        <taxon>Actinomycetota</taxon>
        <taxon>Actinomycetes</taxon>
        <taxon>Kitasatosporales</taxon>
        <taxon>Streptomycetaceae</taxon>
        <taxon>Streptomyces</taxon>
    </lineage>
</organism>